<feature type="chain" id="PRO_5009955531" evidence="1">
    <location>
        <begin position="22"/>
        <end position="387"/>
    </location>
</feature>
<comment type="caution">
    <text evidence="2">The sequence shown here is derived from an EMBL/GenBank/DDBJ whole genome shotgun (WGS) entry which is preliminary data.</text>
</comment>
<sequence length="387" mass="42435">MMRKLALIVALSSMLTASATSARLVEHAVFPLNNDSIQMYAHPDIEPSNTWPTIIFASVIVDVMTECPQGRTRLGSGGFSIIVLRSGGEVELKVFNKRNGVRAVRILNVPPSGSSITFAMDLRGFGSDQVAAGHKGWSSLDDRMCCRPWATLIISIDLERLLVVVDPTAAKSWVVCPMIAQTIAGPDRCGKQYPVGRYECTDSLQSLQLVHVPIGEQPAISVYPISVVARAECPDGPAFTNPGSFKAAVISQTQPSWVGLMTYDRVWVSNIFQKGVQNTNGVRELQIAFSSVGSGAGQPWPDQQRRACCYPYFRTGAFLGIRTPRFRYAINAFATLFKISCYPDGMTTRPYDCERTTPFELPPMCHQILPQITLMAGETPIDPVLLQ</sequence>
<dbReference type="InParanoid" id="G7DW00"/>
<dbReference type="Proteomes" id="UP000009131">
    <property type="component" value="Unassembled WGS sequence"/>
</dbReference>
<organism evidence="2 3">
    <name type="scientific">Mixia osmundae (strain CBS 9802 / IAM 14324 / JCM 22182 / KY 12970)</name>
    <dbReference type="NCBI Taxonomy" id="764103"/>
    <lineage>
        <taxon>Eukaryota</taxon>
        <taxon>Fungi</taxon>
        <taxon>Dikarya</taxon>
        <taxon>Basidiomycota</taxon>
        <taxon>Pucciniomycotina</taxon>
        <taxon>Mixiomycetes</taxon>
        <taxon>Mixiales</taxon>
        <taxon>Mixiaceae</taxon>
        <taxon>Mixia</taxon>
    </lineage>
</organism>
<evidence type="ECO:0000256" key="1">
    <source>
        <dbReference type="SAM" id="SignalP"/>
    </source>
</evidence>
<evidence type="ECO:0000313" key="2">
    <source>
        <dbReference type="EMBL" id="GAA94806.1"/>
    </source>
</evidence>
<keyword evidence="3" id="KW-1185">Reference proteome</keyword>
<accession>G7DW00</accession>
<dbReference type="RefSeq" id="XP_014564987.1">
    <property type="nucleotide sequence ID" value="XM_014709501.1"/>
</dbReference>
<dbReference type="AlphaFoldDB" id="G7DW00"/>
<feature type="signal peptide" evidence="1">
    <location>
        <begin position="1"/>
        <end position="21"/>
    </location>
</feature>
<reference evidence="2 3" key="1">
    <citation type="journal article" date="2011" name="J. Gen. Appl. Microbiol.">
        <title>Draft genome sequencing of the enigmatic basidiomycete Mixia osmundae.</title>
        <authorList>
            <person name="Nishida H."/>
            <person name="Nagatsuka Y."/>
            <person name="Sugiyama J."/>
        </authorList>
    </citation>
    <scope>NUCLEOTIDE SEQUENCE [LARGE SCALE GENOMIC DNA]</scope>
    <source>
        <strain evidence="3">CBS 9802 / IAM 14324 / JCM 22182 / KY 12970</strain>
    </source>
</reference>
<gene>
    <name evidence="2" type="primary">Mo01460</name>
    <name evidence="2" type="ORF">E5Q_01460</name>
</gene>
<name>G7DW00_MIXOS</name>
<protein>
    <submittedName>
        <fullName evidence="2">Uncharacterized protein</fullName>
    </submittedName>
</protein>
<reference evidence="2 3" key="2">
    <citation type="journal article" date="2012" name="Open Biol.">
        <title>Characteristics of nucleosomes and linker DNA regions on the genome of the basidiomycete Mixia osmundae revealed by mono- and dinucleosome mapping.</title>
        <authorList>
            <person name="Nishida H."/>
            <person name="Kondo S."/>
            <person name="Matsumoto T."/>
            <person name="Suzuki Y."/>
            <person name="Yoshikawa H."/>
            <person name="Taylor T.D."/>
            <person name="Sugiyama J."/>
        </authorList>
    </citation>
    <scope>NUCLEOTIDE SEQUENCE [LARGE SCALE GENOMIC DNA]</scope>
    <source>
        <strain evidence="3">CBS 9802 / IAM 14324 / JCM 22182 / KY 12970</strain>
    </source>
</reference>
<proteinExistence type="predicted"/>
<keyword evidence="1" id="KW-0732">Signal</keyword>
<dbReference type="HOGENOM" id="CLU_713871_0_0_1"/>
<evidence type="ECO:0000313" key="3">
    <source>
        <dbReference type="Proteomes" id="UP000009131"/>
    </source>
</evidence>
<dbReference type="EMBL" id="BABT02000047">
    <property type="protein sequence ID" value="GAA94806.1"/>
    <property type="molecule type" value="Genomic_DNA"/>
</dbReference>